<dbReference type="OrthoDB" id="8191639at2759"/>
<dbReference type="SMART" id="SM00479">
    <property type="entry name" value="EXOIII"/>
    <property type="match status" value="1"/>
</dbReference>
<keyword evidence="5" id="KW-0540">Nuclease</keyword>
<comment type="subcellular location">
    <subcellularLocation>
        <location evidence="1">Nucleus</location>
    </subcellularLocation>
</comment>
<reference evidence="12 13" key="1">
    <citation type="journal article" date="2017" name="Mycologia">
        <title>Bifiguratus adelaidae, gen. et sp. nov., a new member of Mucoromycotina in endophytic and soil-dwelling habitats.</title>
        <authorList>
            <person name="Torres-Cruz T.J."/>
            <person name="Billingsley Tobias T.L."/>
            <person name="Almatruk M."/>
            <person name="Hesse C."/>
            <person name="Kuske C.R."/>
            <person name="Desiro A."/>
            <person name="Benucci G.M."/>
            <person name="Bonito G."/>
            <person name="Stajich J.E."/>
            <person name="Dunlap C."/>
            <person name="Arnold A.E."/>
            <person name="Porras-Alfaro A."/>
        </authorList>
    </citation>
    <scope>NUCLEOTIDE SEQUENCE [LARGE SCALE GENOMIC DNA]</scope>
    <source>
        <strain evidence="12 13">AZ0501</strain>
    </source>
</reference>
<keyword evidence="7" id="KW-0269">Exonuclease</keyword>
<comment type="similarity">
    <text evidence="2">Belongs to the REXO4 family.</text>
</comment>
<dbReference type="Gene3D" id="3.30.420.10">
    <property type="entry name" value="Ribonuclease H-like superfamily/Ribonuclease H"/>
    <property type="match status" value="1"/>
</dbReference>
<evidence type="ECO:0000256" key="10">
    <source>
        <dbReference type="SAM" id="MobiDB-lite"/>
    </source>
</evidence>
<feature type="region of interest" description="Disordered" evidence="10">
    <location>
        <begin position="247"/>
        <end position="275"/>
    </location>
</feature>
<dbReference type="GO" id="GO:0006364">
    <property type="term" value="P:rRNA processing"/>
    <property type="evidence" value="ECO:0007669"/>
    <property type="project" value="UniProtKB-KW"/>
</dbReference>
<feature type="compositionally biased region" description="Acidic residues" evidence="10">
    <location>
        <begin position="261"/>
        <end position="275"/>
    </location>
</feature>
<comment type="caution">
    <text evidence="12">The sequence shown here is derived from an EMBL/GenBank/DDBJ whole genome shotgun (WGS) entry which is preliminary data.</text>
</comment>
<feature type="compositionally biased region" description="Basic and acidic residues" evidence="10">
    <location>
        <begin position="24"/>
        <end position="38"/>
    </location>
</feature>
<evidence type="ECO:0000313" key="13">
    <source>
        <dbReference type="Proteomes" id="UP000242875"/>
    </source>
</evidence>
<dbReference type="AlphaFoldDB" id="A0A261XX09"/>
<dbReference type="GO" id="GO:0005634">
    <property type="term" value="C:nucleus"/>
    <property type="evidence" value="ECO:0007669"/>
    <property type="project" value="UniProtKB-SubCell"/>
</dbReference>
<keyword evidence="8" id="KW-0539">Nucleus</keyword>
<keyword evidence="13" id="KW-1185">Reference proteome</keyword>
<evidence type="ECO:0000256" key="8">
    <source>
        <dbReference type="ARBA" id="ARBA00023242"/>
    </source>
</evidence>
<proteinExistence type="inferred from homology"/>
<dbReference type="GO" id="GO:0003676">
    <property type="term" value="F:nucleic acid binding"/>
    <property type="evidence" value="ECO:0007669"/>
    <property type="project" value="InterPro"/>
</dbReference>
<feature type="region of interest" description="Disordered" evidence="10">
    <location>
        <begin position="1"/>
        <end position="38"/>
    </location>
</feature>
<dbReference type="InterPro" id="IPR012337">
    <property type="entry name" value="RNaseH-like_sf"/>
</dbReference>
<dbReference type="InterPro" id="IPR047021">
    <property type="entry name" value="REXO1/3/4-like"/>
</dbReference>
<evidence type="ECO:0000256" key="2">
    <source>
        <dbReference type="ARBA" id="ARBA00010489"/>
    </source>
</evidence>
<dbReference type="CDD" id="cd06144">
    <property type="entry name" value="REX4_like"/>
    <property type="match status" value="1"/>
</dbReference>
<dbReference type="EMBL" id="MVBO01000119">
    <property type="protein sequence ID" value="OZJ02887.1"/>
    <property type="molecule type" value="Genomic_DNA"/>
</dbReference>
<dbReference type="InterPro" id="IPR013520">
    <property type="entry name" value="Ribonucl_H"/>
</dbReference>
<evidence type="ECO:0000256" key="7">
    <source>
        <dbReference type="ARBA" id="ARBA00022839"/>
    </source>
</evidence>
<dbReference type="SUPFAM" id="SSF53098">
    <property type="entry name" value="Ribonuclease H-like"/>
    <property type="match status" value="1"/>
</dbReference>
<dbReference type="Proteomes" id="UP000242875">
    <property type="component" value="Unassembled WGS sequence"/>
</dbReference>
<name>A0A261XX09_9FUNG</name>
<evidence type="ECO:0000256" key="1">
    <source>
        <dbReference type="ARBA" id="ARBA00004123"/>
    </source>
</evidence>
<sequence>MSSNWRKLQKQLGITPKVNSKKRKLEDTKEETDSKKSKDVNVKDVWFDDVNEKDIKAAYGEIGADNKQVLKEMDNNDGRKAKLGKYVAIDCEMVGVGPEGKDSALARVSIVNFHGACLLDRYVKPMEKVTDYRTFVSGIEPKHIKDAPHFSEIQKEVAKILKGRIIVGHAIRNDFKALLMEHPKRDIRDTSRYKPFRKLVGGRTPGLKKLAKELLGLDVQSGKHSSVEDARVTMMIYKHVKKEWEKQLGSHARKNKSMSTPDEDLEAVEDLTDVE</sequence>
<dbReference type="PANTHER" id="PTHR12801:SF45">
    <property type="entry name" value="RNA EXONUCLEASE 4"/>
    <property type="match status" value="1"/>
</dbReference>
<dbReference type="FunFam" id="3.30.420.10:FF:000007">
    <property type="entry name" value="Interferon-stimulated exonuclease gene 20"/>
    <property type="match status" value="1"/>
</dbReference>
<evidence type="ECO:0000259" key="11">
    <source>
        <dbReference type="SMART" id="SM00479"/>
    </source>
</evidence>
<protein>
    <recommendedName>
        <fullName evidence="3">RNA exonuclease 4</fullName>
    </recommendedName>
</protein>
<keyword evidence="4" id="KW-0698">rRNA processing</keyword>
<evidence type="ECO:0000256" key="5">
    <source>
        <dbReference type="ARBA" id="ARBA00022722"/>
    </source>
</evidence>
<gene>
    <name evidence="12" type="ORF">BZG36_03804</name>
</gene>
<evidence type="ECO:0000256" key="6">
    <source>
        <dbReference type="ARBA" id="ARBA00022801"/>
    </source>
</evidence>
<organism evidence="12 13">
    <name type="scientific">Bifiguratus adelaidae</name>
    <dbReference type="NCBI Taxonomy" id="1938954"/>
    <lineage>
        <taxon>Eukaryota</taxon>
        <taxon>Fungi</taxon>
        <taxon>Fungi incertae sedis</taxon>
        <taxon>Mucoromycota</taxon>
        <taxon>Mucoromycotina</taxon>
        <taxon>Endogonomycetes</taxon>
        <taxon>Endogonales</taxon>
        <taxon>Endogonales incertae sedis</taxon>
        <taxon>Bifiguratus</taxon>
    </lineage>
</organism>
<keyword evidence="6" id="KW-0378">Hydrolase</keyword>
<dbReference type="GO" id="GO:0008408">
    <property type="term" value="F:3'-5' exonuclease activity"/>
    <property type="evidence" value="ECO:0007669"/>
    <property type="project" value="InterPro"/>
</dbReference>
<feature type="domain" description="Exonuclease" evidence="11">
    <location>
        <begin position="85"/>
        <end position="246"/>
    </location>
</feature>
<evidence type="ECO:0000256" key="9">
    <source>
        <dbReference type="ARBA" id="ARBA00025599"/>
    </source>
</evidence>
<evidence type="ECO:0000256" key="4">
    <source>
        <dbReference type="ARBA" id="ARBA00022552"/>
    </source>
</evidence>
<dbReference type="InterPro" id="IPR037431">
    <property type="entry name" value="REX4_DEDDh_dom"/>
</dbReference>
<dbReference type="Pfam" id="PF00929">
    <property type="entry name" value="RNase_T"/>
    <property type="match status" value="1"/>
</dbReference>
<dbReference type="PANTHER" id="PTHR12801">
    <property type="entry name" value="RNA EXONUCLEASE REXO1 / RECO3 FAMILY MEMBER-RELATED"/>
    <property type="match status" value="1"/>
</dbReference>
<dbReference type="InterPro" id="IPR036397">
    <property type="entry name" value="RNaseH_sf"/>
</dbReference>
<evidence type="ECO:0000256" key="3">
    <source>
        <dbReference type="ARBA" id="ARBA00016937"/>
    </source>
</evidence>
<accession>A0A261XX09</accession>
<evidence type="ECO:0000313" key="12">
    <source>
        <dbReference type="EMBL" id="OZJ02887.1"/>
    </source>
</evidence>
<comment type="function">
    <text evidence="9">Exoribonuclease involved in ribosome biosynthesis. Involved in the processing of ITS1, the internal transcribed spacer localized between the 18S and 5.8S rRNAs.</text>
</comment>